<dbReference type="GO" id="GO:0006281">
    <property type="term" value="P:DNA repair"/>
    <property type="evidence" value="ECO:0007669"/>
    <property type="project" value="TreeGrafter"/>
</dbReference>
<dbReference type="SMART" id="SM00490">
    <property type="entry name" value="HELICc"/>
    <property type="match status" value="1"/>
</dbReference>
<proteinExistence type="predicted"/>
<dbReference type="GO" id="GO:0005634">
    <property type="term" value="C:nucleus"/>
    <property type="evidence" value="ECO:0007669"/>
    <property type="project" value="TreeGrafter"/>
</dbReference>
<dbReference type="Proteomes" id="UP000054937">
    <property type="component" value="Unassembled WGS sequence"/>
</dbReference>
<feature type="domain" description="Helicase C-terminal" evidence="4">
    <location>
        <begin position="1"/>
        <end position="121"/>
    </location>
</feature>
<dbReference type="PANTHER" id="PTHR45626">
    <property type="entry name" value="TRANSCRIPTION TERMINATION FACTOR 2-RELATED"/>
    <property type="match status" value="1"/>
</dbReference>
<dbReference type="InterPro" id="IPR049730">
    <property type="entry name" value="SNF2/RAD54-like_C"/>
</dbReference>
<dbReference type="GO" id="GO:0008094">
    <property type="term" value="F:ATP-dependent activity, acting on DNA"/>
    <property type="evidence" value="ECO:0007669"/>
    <property type="project" value="TreeGrafter"/>
</dbReference>
<keyword evidence="1" id="KW-0547">Nucleotide-binding</keyword>
<dbReference type="EMBL" id="LDAU01000254">
    <property type="protein sequence ID" value="KRW98305.1"/>
    <property type="molecule type" value="Genomic_DNA"/>
</dbReference>
<dbReference type="Gene3D" id="3.40.50.300">
    <property type="entry name" value="P-loop containing nucleotide triphosphate hydrolases"/>
    <property type="match status" value="1"/>
</dbReference>
<dbReference type="OMA" id="MIHIVES"/>
<keyword evidence="2 5" id="KW-0378">Hydrolase</keyword>
<name>A0A0V0Q7Z3_PSEPJ</name>
<dbReference type="InterPro" id="IPR050628">
    <property type="entry name" value="SNF2_RAD54_helicase_TF"/>
</dbReference>
<gene>
    <name evidence="5" type="ORF">PPERSA_02082</name>
</gene>
<dbReference type="InterPro" id="IPR027417">
    <property type="entry name" value="P-loop_NTPase"/>
</dbReference>
<evidence type="ECO:0000256" key="3">
    <source>
        <dbReference type="ARBA" id="ARBA00022840"/>
    </source>
</evidence>
<protein>
    <submittedName>
        <fullName evidence="5">p-loop containing nucleoside triphosphate hydrolase</fullName>
    </submittedName>
</protein>
<keyword evidence="6" id="KW-1185">Reference proteome</keyword>
<dbReference type="GO" id="GO:0005524">
    <property type="term" value="F:ATP binding"/>
    <property type="evidence" value="ECO:0007669"/>
    <property type="project" value="UniProtKB-KW"/>
</dbReference>
<reference evidence="5 6" key="1">
    <citation type="journal article" date="2015" name="Sci. Rep.">
        <title>Genome of the facultative scuticociliatosis pathogen Pseudocohnilembus persalinus provides insight into its virulence through horizontal gene transfer.</title>
        <authorList>
            <person name="Xiong J."/>
            <person name="Wang G."/>
            <person name="Cheng J."/>
            <person name="Tian M."/>
            <person name="Pan X."/>
            <person name="Warren A."/>
            <person name="Jiang C."/>
            <person name="Yuan D."/>
            <person name="Miao W."/>
        </authorList>
    </citation>
    <scope>NUCLEOTIDE SEQUENCE [LARGE SCALE GENOMIC DNA]</scope>
    <source>
        <strain evidence="5">36N120E</strain>
    </source>
</reference>
<comment type="caution">
    <text evidence="5">The sequence shown here is derived from an EMBL/GenBank/DDBJ whole genome shotgun (WGS) entry which is preliminary data.</text>
</comment>
<dbReference type="Pfam" id="PF00271">
    <property type="entry name" value="Helicase_C"/>
    <property type="match status" value="1"/>
</dbReference>
<keyword evidence="3" id="KW-0067">ATP-binding</keyword>
<dbReference type="InterPro" id="IPR001650">
    <property type="entry name" value="Helicase_C-like"/>
</dbReference>
<sequence>MIIIDGTMTTQERERQIQDFTDSEDKNVFIISLQAGALGLNLVAANHVLIFDPWWNPAVENQAADRCYRIGQQKEVYVKNFICTGTIEERILELQNQKKKLIDNTINKNAAYFNYQQNKEEDMKYLFDLDQNID</sequence>
<evidence type="ECO:0000313" key="5">
    <source>
        <dbReference type="EMBL" id="KRW98305.1"/>
    </source>
</evidence>
<accession>A0A0V0Q7Z3</accession>
<dbReference type="OrthoDB" id="448448at2759"/>
<evidence type="ECO:0000259" key="4">
    <source>
        <dbReference type="PROSITE" id="PS51194"/>
    </source>
</evidence>
<evidence type="ECO:0000313" key="6">
    <source>
        <dbReference type="Proteomes" id="UP000054937"/>
    </source>
</evidence>
<dbReference type="AlphaFoldDB" id="A0A0V0Q7Z3"/>
<dbReference type="InParanoid" id="A0A0V0Q7Z3"/>
<dbReference type="GO" id="GO:0016787">
    <property type="term" value="F:hydrolase activity"/>
    <property type="evidence" value="ECO:0007669"/>
    <property type="project" value="UniProtKB-KW"/>
</dbReference>
<evidence type="ECO:0000256" key="2">
    <source>
        <dbReference type="ARBA" id="ARBA00022801"/>
    </source>
</evidence>
<dbReference type="SUPFAM" id="SSF52540">
    <property type="entry name" value="P-loop containing nucleoside triphosphate hydrolases"/>
    <property type="match status" value="1"/>
</dbReference>
<evidence type="ECO:0000256" key="1">
    <source>
        <dbReference type="ARBA" id="ARBA00022741"/>
    </source>
</evidence>
<dbReference type="CDD" id="cd18793">
    <property type="entry name" value="SF2_C_SNF"/>
    <property type="match status" value="1"/>
</dbReference>
<organism evidence="5 6">
    <name type="scientific">Pseudocohnilembus persalinus</name>
    <name type="common">Ciliate</name>
    <dbReference type="NCBI Taxonomy" id="266149"/>
    <lineage>
        <taxon>Eukaryota</taxon>
        <taxon>Sar</taxon>
        <taxon>Alveolata</taxon>
        <taxon>Ciliophora</taxon>
        <taxon>Intramacronucleata</taxon>
        <taxon>Oligohymenophorea</taxon>
        <taxon>Scuticociliatia</taxon>
        <taxon>Philasterida</taxon>
        <taxon>Pseudocohnilembidae</taxon>
        <taxon>Pseudocohnilembus</taxon>
    </lineage>
</organism>
<dbReference type="PROSITE" id="PS51194">
    <property type="entry name" value="HELICASE_CTER"/>
    <property type="match status" value="1"/>
</dbReference>